<keyword evidence="2" id="KW-1185">Reference proteome</keyword>
<dbReference type="EMBL" id="JBBPBN010002183">
    <property type="protein sequence ID" value="KAK8476541.1"/>
    <property type="molecule type" value="Genomic_DNA"/>
</dbReference>
<protein>
    <submittedName>
        <fullName evidence="1">Uncharacterized protein</fullName>
    </submittedName>
</protein>
<reference evidence="1 2" key="1">
    <citation type="journal article" date="2024" name="G3 (Bethesda)">
        <title>Genome assembly of Hibiscus sabdariffa L. provides insights into metabolisms of medicinal natural products.</title>
        <authorList>
            <person name="Kim T."/>
        </authorList>
    </citation>
    <scope>NUCLEOTIDE SEQUENCE [LARGE SCALE GENOMIC DNA]</scope>
    <source>
        <strain evidence="1">TK-2024</strain>
        <tissue evidence="1">Old leaves</tissue>
    </source>
</reference>
<feature type="non-terminal residue" evidence="1">
    <location>
        <position position="1"/>
    </location>
</feature>
<comment type="caution">
    <text evidence="1">The sequence shown here is derived from an EMBL/GenBank/DDBJ whole genome shotgun (WGS) entry which is preliminary data.</text>
</comment>
<accession>A0ABR1Z970</accession>
<gene>
    <name evidence="1" type="ORF">V6N11_039716</name>
</gene>
<organism evidence="1 2">
    <name type="scientific">Hibiscus sabdariffa</name>
    <name type="common">roselle</name>
    <dbReference type="NCBI Taxonomy" id="183260"/>
    <lineage>
        <taxon>Eukaryota</taxon>
        <taxon>Viridiplantae</taxon>
        <taxon>Streptophyta</taxon>
        <taxon>Embryophyta</taxon>
        <taxon>Tracheophyta</taxon>
        <taxon>Spermatophyta</taxon>
        <taxon>Magnoliopsida</taxon>
        <taxon>eudicotyledons</taxon>
        <taxon>Gunneridae</taxon>
        <taxon>Pentapetalae</taxon>
        <taxon>rosids</taxon>
        <taxon>malvids</taxon>
        <taxon>Malvales</taxon>
        <taxon>Malvaceae</taxon>
        <taxon>Malvoideae</taxon>
        <taxon>Hibiscus</taxon>
    </lineage>
</organism>
<name>A0ABR1Z970_9ROSI</name>
<evidence type="ECO:0000313" key="1">
    <source>
        <dbReference type="EMBL" id="KAK8476541.1"/>
    </source>
</evidence>
<dbReference type="Proteomes" id="UP001396334">
    <property type="component" value="Unassembled WGS sequence"/>
</dbReference>
<proteinExistence type="predicted"/>
<evidence type="ECO:0000313" key="2">
    <source>
        <dbReference type="Proteomes" id="UP001396334"/>
    </source>
</evidence>
<sequence>SSISISSSGKKDAQALLVIQ</sequence>